<organism evidence="2 3">
    <name type="scientific">Lojkania enalia</name>
    <dbReference type="NCBI Taxonomy" id="147567"/>
    <lineage>
        <taxon>Eukaryota</taxon>
        <taxon>Fungi</taxon>
        <taxon>Dikarya</taxon>
        <taxon>Ascomycota</taxon>
        <taxon>Pezizomycotina</taxon>
        <taxon>Dothideomycetes</taxon>
        <taxon>Pleosporomycetidae</taxon>
        <taxon>Pleosporales</taxon>
        <taxon>Pleosporales incertae sedis</taxon>
        <taxon>Lojkania</taxon>
    </lineage>
</organism>
<dbReference type="SUPFAM" id="SSF54373">
    <property type="entry name" value="FAD-linked reductases, C-terminal domain"/>
    <property type="match status" value="1"/>
</dbReference>
<evidence type="ECO:0000313" key="2">
    <source>
        <dbReference type="EMBL" id="KAF2267557.1"/>
    </source>
</evidence>
<dbReference type="SUPFAM" id="SSF51905">
    <property type="entry name" value="FAD/NAD(P)-binding domain"/>
    <property type="match status" value="1"/>
</dbReference>
<dbReference type="Pfam" id="PF01593">
    <property type="entry name" value="Amino_oxidase"/>
    <property type="match status" value="1"/>
</dbReference>
<dbReference type="InterPro" id="IPR002937">
    <property type="entry name" value="Amino_oxidase"/>
</dbReference>
<proteinExistence type="predicted"/>
<feature type="domain" description="Amine oxidase" evidence="1">
    <location>
        <begin position="14"/>
        <end position="470"/>
    </location>
</feature>
<accession>A0A9P4KGH6</accession>
<dbReference type="PANTHER" id="PTHR10742:SF414">
    <property type="entry name" value="CONTAINING AMINE OXIDASE, PUTATIVE (AFU_ORTHOLOGUE AFUA_3G12150)-RELATED"/>
    <property type="match status" value="1"/>
</dbReference>
<dbReference type="OrthoDB" id="5046242at2759"/>
<dbReference type="Gene3D" id="3.90.660.10">
    <property type="match status" value="1"/>
</dbReference>
<evidence type="ECO:0000259" key="1">
    <source>
        <dbReference type="Pfam" id="PF01593"/>
    </source>
</evidence>
<dbReference type="Proteomes" id="UP000800093">
    <property type="component" value="Unassembled WGS sequence"/>
</dbReference>
<keyword evidence="3" id="KW-1185">Reference proteome</keyword>
<evidence type="ECO:0000313" key="3">
    <source>
        <dbReference type="Proteomes" id="UP000800093"/>
    </source>
</evidence>
<sequence length="503" mass="56480">MGAVPHVCIVGAGMSGLKCSETLIRNGARVTIYEARHRTGGRVHQSDKLGHLIDLGPSWIHGTDHNPFVKLAKQTGSTVHDMGDLNSIFDCTGKYLDRDVADKQTNEVWRILDEGFEYSAKHSEDIPEEKSLWDFVQEKVEEGKYEADVGRNILDHMKMWGAMIGTEIERQSLKFFWLERVIDGESLFLASTYKDIADLVKKKGLTGAELHLSTAVTGIRSLEDEDEMGKIEVQIANGTATIFDEVVVTAPLGWLKHHKDIFEPPLPPSLSNSIDHIFWGHLEKAWVTFPTAWWDTDSELYPGETLFIRPEYAPETNPESWNQEAMSLSVLPPPFNYPTLRFSMYGKFGKTLTSQIHKLDPYSKEYYDILNSFFRPYYSKLPNYDPDSDQCVPKAFECTTWQHDPWTGHGSYSNFQVGIEHADNDIEIYRAGMGPDRGIWFAGEAAAPFSVLGTVTGAYWSGEIVASKILTLYGVSQEEVQKKQEEEGALPSGAVVKGVVQEA</sequence>
<gene>
    <name evidence="2" type="ORF">CC78DRAFT_558750</name>
</gene>
<dbReference type="InterPro" id="IPR050281">
    <property type="entry name" value="Flavin_monoamine_oxidase"/>
</dbReference>
<dbReference type="InterPro" id="IPR036188">
    <property type="entry name" value="FAD/NAD-bd_sf"/>
</dbReference>
<dbReference type="PANTHER" id="PTHR10742">
    <property type="entry name" value="FLAVIN MONOAMINE OXIDASE"/>
    <property type="match status" value="1"/>
</dbReference>
<reference evidence="3" key="1">
    <citation type="journal article" date="2020" name="Stud. Mycol.">
        <title>101 Dothideomycetes genomes: A test case for predicting lifestyles and emergence of pathogens.</title>
        <authorList>
            <person name="Haridas S."/>
            <person name="Albert R."/>
            <person name="Binder M."/>
            <person name="Bloem J."/>
            <person name="LaButti K."/>
            <person name="Salamov A."/>
            <person name="Andreopoulos B."/>
            <person name="Baker S."/>
            <person name="Barry K."/>
            <person name="Bills G."/>
            <person name="Bluhm B."/>
            <person name="Cannon C."/>
            <person name="Castanera R."/>
            <person name="Culley D."/>
            <person name="Daum C."/>
            <person name="Ezra D."/>
            <person name="Gonzalez J."/>
            <person name="Henrissat B."/>
            <person name="Kuo A."/>
            <person name="Liang C."/>
            <person name="Lipzen A."/>
            <person name="Lutzoni F."/>
            <person name="Magnuson J."/>
            <person name="Mondo S."/>
            <person name="Nolan M."/>
            <person name="Ohm R."/>
            <person name="Pangilinan J."/>
            <person name="Park H.-J."/>
            <person name="Ramirez L."/>
            <person name="Alfaro M."/>
            <person name="Sun H."/>
            <person name="Tritt A."/>
            <person name="Yoshinaga Y."/>
            <person name="Zwiers L.-H."/>
            <person name="Turgeon B."/>
            <person name="Goodwin S."/>
            <person name="Spatafora J."/>
            <person name="Crous P."/>
            <person name="Grigoriev I."/>
        </authorList>
    </citation>
    <scope>NUCLEOTIDE SEQUENCE [LARGE SCALE GENOMIC DNA]</scope>
    <source>
        <strain evidence="3">CBS 304.66</strain>
    </source>
</reference>
<dbReference type="EMBL" id="ML986590">
    <property type="protein sequence ID" value="KAF2267557.1"/>
    <property type="molecule type" value="Genomic_DNA"/>
</dbReference>
<dbReference type="GO" id="GO:0003682">
    <property type="term" value="F:chromatin binding"/>
    <property type="evidence" value="ECO:0007669"/>
    <property type="project" value="TreeGrafter"/>
</dbReference>
<comment type="caution">
    <text evidence="2">The sequence shown here is derived from an EMBL/GenBank/DDBJ whole genome shotgun (WGS) entry which is preliminary data.</text>
</comment>
<protein>
    <submittedName>
        <fullName evidence="2">Flavin-containing amine oxidase</fullName>
    </submittedName>
</protein>
<dbReference type="AlphaFoldDB" id="A0A9P4KGH6"/>
<name>A0A9P4KGH6_9PLEO</name>
<dbReference type="GO" id="GO:0006338">
    <property type="term" value="P:chromatin remodeling"/>
    <property type="evidence" value="ECO:0007669"/>
    <property type="project" value="TreeGrafter"/>
</dbReference>
<dbReference type="PRINTS" id="PR00419">
    <property type="entry name" value="ADXRDTASE"/>
</dbReference>
<dbReference type="Gene3D" id="3.50.50.60">
    <property type="entry name" value="FAD/NAD(P)-binding domain"/>
    <property type="match status" value="1"/>
</dbReference>
<dbReference type="GO" id="GO:0016491">
    <property type="term" value="F:oxidoreductase activity"/>
    <property type="evidence" value="ECO:0007669"/>
    <property type="project" value="InterPro"/>
</dbReference>
<dbReference type="GO" id="GO:0050660">
    <property type="term" value="F:flavin adenine dinucleotide binding"/>
    <property type="evidence" value="ECO:0007669"/>
    <property type="project" value="TreeGrafter"/>
</dbReference>